<sequence>MAASVVDSSDPTGCIISITIGGKNGEPKQTISYIVERVVGTGSFEIVFQANCLETGETVL</sequence>
<dbReference type="GO" id="GO:0030154">
    <property type="term" value="P:cell differentiation"/>
    <property type="evidence" value="ECO:0007669"/>
    <property type="project" value="TreeGrafter"/>
</dbReference>
<organism evidence="6 7">
    <name type="scientific">Rosa chinensis</name>
    <name type="common">China rose</name>
    <dbReference type="NCBI Taxonomy" id="74649"/>
    <lineage>
        <taxon>Eukaryota</taxon>
        <taxon>Viridiplantae</taxon>
        <taxon>Streptophyta</taxon>
        <taxon>Embryophyta</taxon>
        <taxon>Tracheophyta</taxon>
        <taxon>Spermatophyta</taxon>
        <taxon>Magnoliopsida</taxon>
        <taxon>eudicotyledons</taxon>
        <taxon>Gunneridae</taxon>
        <taxon>Pentapetalae</taxon>
        <taxon>rosids</taxon>
        <taxon>fabids</taxon>
        <taxon>Rosales</taxon>
        <taxon>Rosaceae</taxon>
        <taxon>Rosoideae</taxon>
        <taxon>Rosoideae incertae sedis</taxon>
        <taxon>Rosa</taxon>
    </lineage>
</organism>
<dbReference type="OMA" id="FQANCLE"/>
<keyword evidence="4" id="KW-0418">Kinase</keyword>
<dbReference type="GO" id="GO:0005634">
    <property type="term" value="C:nucleus"/>
    <property type="evidence" value="ECO:0007669"/>
    <property type="project" value="TreeGrafter"/>
</dbReference>
<comment type="caution">
    <text evidence="6">The sequence shown here is derived from an EMBL/GenBank/DDBJ whole genome shotgun (WGS) entry which is preliminary data.</text>
</comment>
<dbReference type="GO" id="GO:0009742">
    <property type="term" value="P:brassinosteroid mediated signaling pathway"/>
    <property type="evidence" value="ECO:0007669"/>
    <property type="project" value="TreeGrafter"/>
</dbReference>
<dbReference type="Proteomes" id="UP000238479">
    <property type="component" value="Chromosome 4"/>
</dbReference>
<dbReference type="Gene3D" id="3.30.200.20">
    <property type="entry name" value="Phosphorylase Kinase, domain 1"/>
    <property type="match status" value="1"/>
</dbReference>
<dbReference type="EMBL" id="PDCK01000042">
    <property type="protein sequence ID" value="PRQ37678.1"/>
    <property type="molecule type" value="Genomic_DNA"/>
</dbReference>
<accession>A0A2P6QU23</accession>
<dbReference type="PANTHER" id="PTHR24057">
    <property type="entry name" value="GLYCOGEN SYNTHASE KINASE-3 ALPHA"/>
    <property type="match status" value="1"/>
</dbReference>
<evidence type="ECO:0000256" key="4">
    <source>
        <dbReference type="ARBA" id="ARBA00022777"/>
    </source>
</evidence>
<evidence type="ECO:0000256" key="1">
    <source>
        <dbReference type="ARBA" id="ARBA00022527"/>
    </source>
</evidence>
<dbReference type="Gramene" id="PRQ37678">
    <property type="protein sequence ID" value="PRQ37678"/>
    <property type="gene ID" value="RchiOBHm_Chr4g0405291"/>
</dbReference>
<proteinExistence type="predicted"/>
<keyword evidence="2 6" id="KW-0808">Transferase</keyword>
<keyword evidence="7" id="KW-1185">Reference proteome</keyword>
<dbReference type="STRING" id="74649.A0A2P6QU23"/>
<dbReference type="GO" id="GO:0004674">
    <property type="term" value="F:protein serine/threonine kinase activity"/>
    <property type="evidence" value="ECO:0007669"/>
    <property type="project" value="UniProtKB-KW"/>
</dbReference>
<keyword evidence="3" id="KW-0547">Nucleotide-binding</keyword>
<keyword evidence="5" id="KW-0067">ATP-binding</keyword>
<keyword evidence="1" id="KW-0723">Serine/threonine-protein kinase</keyword>
<dbReference type="InterPro" id="IPR050591">
    <property type="entry name" value="GSK-3"/>
</dbReference>
<evidence type="ECO:0000256" key="2">
    <source>
        <dbReference type="ARBA" id="ARBA00022679"/>
    </source>
</evidence>
<dbReference type="GO" id="GO:0005737">
    <property type="term" value="C:cytoplasm"/>
    <property type="evidence" value="ECO:0007669"/>
    <property type="project" value="TreeGrafter"/>
</dbReference>
<name>A0A2P6QU23_ROSCH</name>
<dbReference type="AlphaFoldDB" id="A0A2P6QU23"/>
<evidence type="ECO:0000256" key="5">
    <source>
        <dbReference type="ARBA" id="ARBA00022840"/>
    </source>
</evidence>
<gene>
    <name evidence="6" type="ORF">RchiOBHm_Chr4g0405291</name>
</gene>
<evidence type="ECO:0000313" key="7">
    <source>
        <dbReference type="Proteomes" id="UP000238479"/>
    </source>
</evidence>
<evidence type="ECO:0000313" key="6">
    <source>
        <dbReference type="EMBL" id="PRQ37678.1"/>
    </source>
</evidence>
<dbReference type="GO" id="GO:0005524">
    <property type="term" value="F:ATP binding"/>
    <property type="evidence" value="ECO:0007669"/>
    <property type="project" value="UniProtKB-KW"/>
</dbReference>
<evidence type="ECO:0000256" key="3">
    <source>
        <dbReference type="ARBA" id="ARBA00022741"/>
    </source>
</evidence>
<protein>
    <submittedName>
        <fullName evidence="6">Uncharacterized protein</fullName>
    </submittedName>
</protein>
<dbReference type="PANTHER" id="PTHR24057:SF42">
    <property type="entry name" value="SHAGGY-RELATED PROTEIN KINASE ETA"/>
    <property type="match status" value="1"/>
</dbReference>
<reference evidence="6 7" key="1">
    <citation type="journal article" date="2018" name="Nat. Genet.">
        <title>The Rosa genome provides new insights in the design of modern roses.</title>
        <authorList>
            <person name="Bendahmane M."/>
        </authorList>
    </citation>
    <scope>NUCLEOTIDE SEQUENCE [LARGE SCALE GENOMIC DNA]</scope>
    <source>
        <strain evidence="7">cv. Old Blush</strain>
    </source>
</reference>